<evidence type="ECO:0000256" key="3">
    <source>
        <dbReference type="ARBA" id="ARBA00022553"/>
    </source>
</evidence>
<evidence type="ECO:0000256" key="2">
    <source>
        <dbReference type="ARBA" id="ARBA00012438"/>
    </source>
</evidence>
<feature type="repeat" description="TPR" evidence="9">
    <location>
        <begin position="170"/>
        <end position="203"/>
    </location>
</feature>
<dbReference type="GO" id="GO:0007234">
    <property type="term" value="P:osmosensory signaling via phosphorelay pathway"/>
    <property type="evidence" value="ECO:0007669"/>
    <property type="project" value="TreeGrafter"/>
</dbReference>
<proteinExistence type="predicted"/>
<dbReference type="InterPro" id="IPR004358">
    <property type="entry name" value="Sig_transdc_His_kin-like_C"/>
</dbReference>
<dbReference type="PRINTS" id="PR00344">
    <property type="entry name" value="BCTRLSENSOR"/>
</dbReference>
<dbReference type="STRING" id="758820.SAMN00777080_3767"/>
<dbReference type="GO" id="GO:0030295">
    <property type="term" value="F:protein kinase activator activity"/>
    <property type="evidence" value="ECO:0007669"/>
    <property type="project" value="TreeGrafter"/>
</dbReference>
<feature type="repeat" description="TPR" evidence="9">
    <location>
        <begin position="90"/>
        <end position="123"/>
    </location>
</feature>
<keyword evidence="9" id="KW-0802">TPR repeat</keyword>
<evidence type="ECO:0000256" key="4">
    <source>
        <dbReference type="ARBA" id="ARBA00022679"/>
    </source>
</evidence>
<evidence type="ECO:0000256" key="10">
    <source>
        <dbReference type="SAM" id="Coils"/>
    </source>
</evidence>
<feature type="domain" description="Histidine kinase" evidence="12">
    <location>
        <begin position="422"/>
        <end position="636"/>
    </location>
</feature>
<keyword evidence="11" id="KW-0472">Membrane</keyword>
<dbReference type="InterPro" id="IPR003661">
    <property type="entry name" value="HisK_dim/P_dom"/>
</dbReference>
<dbReference type="InterPro" id="IPR036890">
    <property type="entry name" value="HATPase_C_sf"/>
</dbReference>
<evidence type="ECO:0000256" key="9">
    <source>
        <dbReference type="PROSITE-ProRule" id="PRU00339"/>
    </source>
</evidence>
<dbReference type="SUPFAM" id="SSF48452">
    <property type="entry name" value="TPR-like"/>
    <property type="match status" value="1"/>
</dbReference>
<dbReference type="EC" id="2.7.13.3" evidence="2"/>
<dbReference type="GO" id="GO:0000155">
    <property type="term" value="F:phosphorelay sensor kinase activity"/>
    <property type="evidence" value="ECO:0007669"/>
    <property type="project" value="InterPro"/>
</dbReference>
<dbReference type="Pfam" id="PF13424">
    <property type="entry name" value="TPR_12"/>
    <property type="match status" value="2"/>
</dbReference>
<evidence type="ECO:0000256" key="11">
    <source>
        <dbReference type="SAM" id="Phobius"/>
    </source>
</evidence>
<organism evidence="13 14">
    <name type="scientific">Aquiflexum balticum DSM 16537</name>
    <dbReference type="NCBI Taxonomy" id="758820"/>
    <lineage>
        <taxon>Bacteria</taxon>
        <taxon>Pseudomonadati</taxon>
        <taxon>Bacteroidota</taxon>
        <taxon>Cytophagia</taxon>
        <taxon>Cytophagales</taxon>
        <taxon>Cyclobacteriaceae</taxon>
        <taxon>Aquiflexum</taxon>
    </lineage>
</organism>
<name>A0A1W2H8A6_9BACT</name>
<dbReference type="InterPro" id="IPR011990">
    <property type="entry name" value="TPR-like_helical_dom_sf"/>
</dbReference>
<comment type="catalytic activity">
    <reaction evidence="1">
        <text>ATP + protein L-histidine = ADP + protein N-phospho-L-histidine.</text>
        <dbReference type="EC" id="2.7.13.3"/>
    </reaction>
</comment>
<keyword evidence="11" id="KW-0812">Transmembrane</keyword>
<dbReference type="RefSeq" id="WP_084121878.1">
    <property type="nucleotide sequence ID" value="NZ_LT838813.1"/>
</dbReference>
<evidence type="ECO:0000313" key="13">
    <source>
        <dbReference type="EMBL" id="SMD45125.1"/>
    </source>
</evidence>
<dbReference type="PANTHER" id="PTHR42878:SF7">
    <property type="entry name" value="SENSOR HISTIDINE KINASE GLRK"/>
    <property type="match status" value="1"/>
</dbReference>
<keyword evidence="11" id="KW-1133">Transmembrane helix</keyword>
<evidence type="ECO:0000256" key="8">
    <source>
        <dbReference type="ARBA" id="ARBA00023012"/>
    </source>
</evidence>
<evidence type="ECO:0000256" key="1">
    <source>
        <dbReference type="ARBA" id="ARBA00000085"/>
    </source>
</evidence>
<dbReference type="InterPro" id="IPR050351">
    <property type="entry name" value="BphY/WalK/GraS-like"/>
</dbReference>
<dbReference type="PANTHER" id="PTHR42878">
    <property type="entry name" value="TWO-COMPONENT HISTIDINE KINASE"/>
    <property type="match status" value="1"/>
</dbReference>
<dbReference type="Gene3D" id="3.30.565.10">
    <property type="entry name" value="Histidine kinase-like ATPase, C-terminal domain"/>
    <property type="match status" value="1"/>
</dbReference>
<evidence type="ECO:0000256" key="7">
    <source>
        <dbReference type="ARBA" id="ARBA00022840"/>
    </source>
</evidence>
<dbReference type="AlphaFoldDB" id="A0A1W2H8A6"/>
<keyword evidence="5" id="KW-0547">Nucleotide-binding</keyword>
<keyword evidence="10" id="KW-0175">Coiled coil</keyword>
<dbReference type="SUPFAM" id="SSF55874">
    <property type="entry name" value="ATPase domain of HSP90 chaperone/DNA topoisomerase II/histidine kinase"/>
    <property type="match status" value="1"/>
</dbReference>
<dbReference type="EMBL" id="LT838813">
    <property type="protein sequence ID" value="SMD45125.1"/>
    <property type="molecule type" value="Genomic_DNA"/>
</dbReference>
<keyword evidence="8" id="KW-0902">Two-component regulatory system</keyword>
<dbReference type="InterPro" id="IPR003594">
    <property type="entry name" value="HATPase_dom"/>
</dbReference>
<evidence type="ECO:0000259" key="12">
    <source>
        <dbReference type="PROSITE" id="PS50109"/>
    </source>
</evidence>
<dbReference type="InterPro" id="IPR005467">
    <property type="entry name" value="His_kinase_dom"/>
</dbReference>
<feature type="coiled-coil region" evidence="10">
    <location>
        <begin position="385"/>
        <end position="415"/>
    </location>
</feature>
<dbReference type="Gene3D" id="1.10.287.130">
    <property type="match status" value="1"/>
</dbReference>
<dbReference type="SMART" id="SM00028">
    <property type="entry name" value="TPR"/>
    <property type="match status" value="3"/>
</dbReference>
<keyword evidence="4" id="KW-0808">Transferase</keyword>
<feature type="transmembrane region" description="Helical" evidence="11">
    <location>
        <begin position="361"/>
        <end position="382"/>
    </location>
</feature>
<keyword evidence="6 13" id="KW-0418">Kinase</keyword>
<dbReference type="PROSITE" id="PS50005">
    <property type="entry name" value="TPR"/>
    <property type="match status" value="2"/>
</dbReference>
<dbReference type="InterPro" id="IPR019734">
    <property type="entry name" value="TPR_rpt"/>
</dbReference>
<dbReference type="Pfam" id="PF02518">
    <property type="entry name" value="HATPase_c"/>
    <property type="match status" value="1"/>
</dbReference>
<dbReference type="Proteomes" id="UP000192333">
    <property type="component" value="Chromosome I"/>
</dbReference>
<accession>A0A1W2H8A6</accession>
<keyword evidence="14" id="KW-1185">Reference proteome</keyword>
<dbReference type="InterPro" id="IPR036097">
    <property type="entry name" value="HisK_dim/P_sf"/>
</dbReference>
<dbReference type="OrthoDB" id="1269247at2"/>
<dbReference type="GO" id="GO:0000156">
    <property type="term" value="F:phosphorelay response regulator activity"/>
    <property type="evidence" value="ECO:0007669"/>
    <property type="project" value="TreeGrafter"/>
</dbReference>
<evidence type="ECO:0000256" key="6">
    <source>
        <dbReference type="ARBA" id="ARBA00022777"/>
    </source>
</evidence>
<dbReference type="GO" id="GO:0005524">
    <property type="term" value="F:ATP binding"/>
    <property type="evidence" value="ECO:0007669"/>
    <property type="project" value="UniProtKB-KW"/>
</dbReference>
<reference evidence="14" key="1">
    <citation type="submission" date="2017-04" db="EMBL/GenBank/DDBJ databases">
        <authorList>
            <person name="Varghese N."/>
            <person name="Submissions S."/>
        </authorList>
    </citation>
    <scope>NUCLEOTIDE SEQUENCE [LARGE SCALE GENOMIC DNA]</scope>
    <source>
        <strain evidence="14">DSM 16537</strain>
    </source>
</reference>
<evidence type="ECO:0000313" key="14">
    <source>
        <dbReference type="Proteomes" id="UP000192333"/>
    </source>
</evidence>
<dbReference type="Gene3D" id="1.25.40.10">
    <property type="entry name" value="Tetratricopeptide repeat domain"/>
    <property type="match status" value="2"/>
</dbReference>
<protein>
    <recommendedName>
        <fullName evidence="2">histidine kinase</fullName>
        <ecNumber evidence="2">2.7.13.3</ecNumber>
    </recommendedName>
</protein>
<dbReference type="SUPFAM" id="SSF47384">
    <property type="entry name" value="Homodimeric domain of signal transducing histidine kinase"/>
    <property type="match status" value="1"/>
</dbReference>
<dbReference type="PROSITE" id="PS50109">
    <property type="entry name" value="HIS_KIN"/>
    <property type="match status" value="1"/>
</dbReference>
<dbReference type="SMART" id="SM00387">
    <property type="entry name" value="HATPase_c"/>
    <property type="match status" value="1"/>
</dbReference>
<sequence length="636" mass="73726">MYNLTIKVKFLLLLFLIFAFRNESLVSQSFDVSQKAENILAQYQNAKSDRLKLDLISQLVRVIHYTDSAQKYYPEAIRLARLVGDAELEAQNLNRLGVYYRNMNLQEEALKLYEEALSISKNADIPVQIGHSLNNIGQIFFYQDQFQESLNYYLEAEKKFLEIGDKEGLAYNYNGMSLVLAEIRDFEQALETINKAIKIREELGNERQLTVSKFNRADILMSMGDYANAEPDIMNLYDYGMANDKIRAINALEKLVELKLKTYRFSQAVTYAKEAMVLHDEKPFSESIIEIYQMMYQYFFDRGNTIESKKYLSLLESERNRLNEIKTKNYLAGLTIKKQRDEIASLQREKELMEINDRFKFYLSIVLFLLAFAMFVAFSIYYRYYLKQKENLIQLKEKQKQIEAQANELDRLNIVKDKIFSILAHDLKAPMDSLWGMIKLIDEENLTQSEFEEYLPILSQNLGNNSILLENLLIWSRSQMKGMNVQISRINLFKLVEENIRFLLSSGFYKGQVVENYVAENIEVEADKNMIDIVFRNLLTNALKFTKEGDQIIVDIKESDNVYTVCVSDQGTGISEEGLKKLFGKDFHSTNGTHQEKGTGLGLILTKELVQKNKGEIWAESTLGMGSTFCFTLPKM</sequence>
<keyword evidence="7" id="KW-0067">ATP-binding</keyword>
<dbReference type="CDD" id="cd00082">
    <property type="entry name" value="HisKA"/>
    <property type="match status" value="1"/>
</dbReference>
<keyword evidence="3" id="KW-0597">Phosphoprotein</keyword>
<evidence type="ECO:0000256" key="5">
    <source>
        <dbReference type="ARBA" id="ARBA00022741"/>
    </source>
</evidence>
<gene>
    <name evidence="13" type="ORF">SAMN00777080_3767</name>
</gene>